<name>A0A2A6CTK3_PRIPA</name>
<keyword evidence="13" id="KW-1185">Reference proteome</keyword>
<dbReference type="CDD" id="cd19049">
    <property type="entry name" value="LGIC_TM_anion"/>
    <property type="match status" value="1"/>
</dbReference>
<dbReference type="AlphaFoldDB" id="A0A2A6CTK3"/>
<dbReference type="EnsemblMetazoa" id="PPA39159.1">
    <property type="protein sequence ID" value="PPA39159.1"/>
    <property type="gene ID" value="WBGene00277528"/>
</dbReference>
<organism evidence="12 13">
    <name type="scientific">Pristionchus pacificus</name>
    <name type="common">Parasitic nematode worm</name>
    <dbReference type="NCBI Taxonomy" id="54126"/>
    <lineage>
        <taxon>Eukaryota</taxon>
        <taxon>Metazoa</taxon>
        <taxon>Ecdysozoa</taxon>
        <taxon>Nematoda</taxon>
        <taxon>Chromadorea</taxon>
        <taxon>Rhabditida</taxon>
        <taxon>Rhabditina</taxon>
        <taxon>Diplogasteromorpha</taxon>
        <taxon>Diplogasteroidea</taxon>
        <taxon>Neodiplogasteridae</taxon>
        <taxon>Pristionchus</taxon>
    </lineage>
</organism>
<dbReference type="Proteomes" id="UP000005239">
    <property type="component" value="Unassembled WGS sequence"/>
</dbReference>
<dbReference type="InterPro" id="IPR038050">
    <property type="entry name" value="Neuro_actylchol_rec"/>
</dbReference>
<dbReference type="GO" id="GO:0005231">
    <property type="term" value="F:excitatory extracellular ligand-gated monoatomic ion channel activity"/>
    <property type="evidence" value="ECO:0000318"/>
    <property type="project" value="GO_Central"/>
</dbReference>
<accession>A0A2A6CTK3</accession>
<dbReference type="InterPro" id="IPR036734">
    <property type="entry name" value="Neur_chan_lig-bd_sf"/>
</dbReference>
<sequence>MLHLFLIPQFFLSNMVHTFAPYEDSDAPVDDIEKILAMVPSYNRHAYPNQDRESPTEVYIQMYIEGMSSFRAQTMDFQLDIYFQEKWEDRRLVHNNTKRILVKDPKLFSLIWHPDLYFANARTAEFHHVTRPNFLVWIYPNGTVWYDCRVSLTALCMQNLARYPMDTQKCDLRILSYAYDNEQVIIQWNSDHPIDTNPDIRMPDMRLRSIKPGLRNDTYATGVWSCALAEFLVDREIMHHIIQSYVPTALIVIISWFSFWLDVEAVPGRVSLSITTLLTLATQSSAARMALPQASYVKAIDVWMGACMAFVFSAMIEFTVVNYCTRRKPRKHREARTGLAEQVQNLVKNYREERAVYVHNPESSNNNNGFTTKFRCLSAQGNCYEVSLCTTNAAEQALIEKKQIREMNQSQPMFLSNRLMPLPSFKRKNIEEKIQRVERNRKYAQSIDRRSRVYFPLVFIIFNAVYWWYYAYYAPLVDPNNFMDEPI</sequence>
<evidence type="ECO:0000256" key="10">
    <source>
        <dbReference type="ARBA" id="ARBA00023303"/>
    </source>
</evidence>
<dbReference type="SUPFAM" id="SSF90112">
    <property type="entry name" value="Neurotransmitter-gated ion-channel transmembrane pore"/>
    <property type="match status" value="1"/>
</dbReference>
<dbReference type="Gene3D" id="1.20.58.390">
    <property type="entry name" value="Neurotransmitter-gated ion-channel transmembrane domain"/>
    <property type="match status" value="1"/>
</dbReference>
<dbReference type="PRINTS" id="PR00252">
    <property type="entry name" value="NRIONCHANNEL"/>
</dbReference>
<protein>
    <submittedName>
        <fullName evidence="12">Ggr-1</fullName>
    </submittedName>
</protein>
<keyword evidence="6 11" id="KW-0732">Signal</keyword>
<comment type="subcellular location">
    <subcellularLocation>
        <location evidence="2">Cell membrane</location>
    </subcellularLocation>
    <subcellularLocation>
        <location evidence="1">Membrane</location>
        <topology evidence="1">Multi-pass membrane protein</topology>
    </subcellularLocation>
</comment>
<evidence type="ECO:0000256" key="7">
    <source>
        <dbReference type="ARBA" id="ARBA00022989"/>
    </source>
</evidence>
<dbReference type="Gene3D" id="2.70.170.10">
    <property type="entry name" value="Neurotransmitter-gated ion-channel ligand-binding domain"/>
    <property type="match status" value="1"/>
</dbReference>
<evidence type="ECO:0000256" key="3">
    <source>
        <dbReference type="ARBA" id="ARBA00022448"/>
    </source>
</evidence>
<dbReference type="PROSITE" id="PS00236">
    <property type="entry name" value="NEUROTR_ION_CHANNEL"/>
    <property type="match status" value="1"/>
</dbReference>
<dbReference type="GO" id="GO:0005886">
    <property type="term" value="C:plasma membrane"/>
    <property type="evidence" value="ECO:0007669"/>
    <property type="project" value="UniProtKB-SubCell"/>
</dbReference>
<gene>
    <name evidence="12" type="primary">WBGene00277528</name>
</gene>
<reference evidence="12" key="2">
    <citation type="submission" date="2022-06" db="UniProtKB">
        <authorList>
            <consortium name="EnsemblMetazoa"/>
        </authorList>
    </citation>
    <scope>IDENTIFICATION</scope>
    <source>
        <strain evidence="12">PS312</strain>
    </source>
</reference>
<dbReference type="NCBIfam" id="TIGR00860">
    <property type="entry name" value="LIC"/>
    <property type="match status" value="1"/>
</dbReference>
<keyword evidence="7 11" id="KW-1133">Transmembrane helix</keyword>
<feature type="transmembrane region" description="Helical" evidence="11">
    <location>
        <begin position="270"/>
        <end position="291"/>
    </location>
</feature>
<accession>A0A8R1YV26</accession>
<feature type="transmembrane region" description="Helical" evidence="11">
    <location>
        <begin position="245"/>
        <end position="263"/>
    </location>
</feature>
<dbReference type="InterPro" id="IPR006202">
    <property type="entry name" value="Neur_chan_lig-bd"/>
</dbReference>
<evidence type="ECO:0000256" key="2">
    <source>
        <dbReference type="ARBA" id="ARBA00004236"/>
    </source>
</evidence>
<dbReference type="InterPro" id="IPR018000">
    <property type="entry name" value="Neurotransmitter_ion_chnl_CS"/>
</dbReference>
<keyword evidence="8 11" id="KW-0406">Ion transport</keyword>
<evidence type="ECO:0000256" key="6">
    <source>
        <dbReference type="ARBA" id="ARBA00022729"/>
    </source>
</evidence>
<evidence type="ECO:0000256" key="9">
    <source>
        <dbReference type="ARBA" id="ARBA00023136"/>
    </source>
</evidence>
<keyword evidence="4" id="KW-1003">Cell membrane</keyword>
<proteinExistence type="inferred from homology"/>
<feature type="chain" id="PRO_5042620839" evidence="11">
    <location>
        <begin position="19"/>
        <end position="487"/>
    </location>
</feature>
<keyword evidence="3 11" id="KW-0813">Transport</keyword>
<evidence type="ECO:0000313" key="12">
    <source>
        <dbReference type="EnsemblMetazoa" id="PPA39159.1"/>
    </source>
</evidence>
<keyword evidence="10 11" id="KW-0407">Ion channel</keyword>
<feature type="transmembrane region" description="Helical" evidence="11">
    <location>
        <begin position="453"/>
        <end position="473"/>
    </location>
</feature>
<dbReference type="InterPro" id="IPR006201">
    <property type="entry name" value="Neur_channel"/>
</dbReference>
<dbReference type="CDD" id="cd18987">
    <property type="entry name" value="LGIC_ECD_anion"/>
    <property type="match status" value="1"/>
</dbReference>
<comment type="similarity">
    <text evidence="11">Belongs to the ligand-gated ion channel (TC 1.A.9) family.</text>
</comment>
<reference evidence="13" key="1">
    <citation type="journal article" date="2008" name="Nat. Genet.">
        <title>The Pristionchus pacificus genome provides a unique perspective on nematode lifestyle and parasitism.</title>
        <authorList>
            <person name="Dieterich C."/>
            <person name="Clifton S.W."/>
            <person name="Schuster L.N."/>
            <person name="Chinwalla A."/>
            <person name="Delehaunty K."/>
            <person name="Dinkelacker I."/>
            <person name="Fulton L."/>
            <person name="Fulton R."/>
            <person name="Godfrey J."/>
            <person name="Minx P."/>
            <person name="Mitreva M."/>
            <person name="Roeseler W."/>
            <person name="Tian H."/>
            <person name="Witte H."/>
            <person name="Yang S.P."/>
            <person name="Wilson R.K."/>
            <person name="Sommer R.J."/>
        </authorList>
    </citation>
    <scope>NUCLEOTIDE SEQUENCE [LARGE SCALE GENOMIC DNA]</scope>
    <source>
        <strain evidence="13">PS312</strain>
    </source>
</reference>
<dbReference type="GO" id="GO:0098794">
    <property type="term" value="C:postsynapse"/>
    <property type="evidence" value="ECO:0007669"/>
    <property type="project" value="GOC"/>
</dbReference>
<evidence type="ECO:0000313" key="13">
    <source>
        <dbReference type="Proteomes" id="UP000005239"/>
    </source>
</evidence>
<evidence type="ECO:0000256" key="5">
    <source>
        <dbReference type="ARBA" id="ARBA00022692"/>
    </source>
</evidence>
<dbReference type="PANTHER" id="PTHR18945">
    <property type="entry name" value="NEUROTRANSMITTER GATED ION CHANNEL"/>
    <property type="match status" value="1"/>
</dbReference>
<evidence type="ECO:0000256" key="4">
    <source>
        <dbReference type="ARBA" id="ARBA00022475"/>
    </source>
</evidence>
<dbReference type="InterPro" id="IPR036719">
    <property type="entry name" value="Neuro-gated_channel_TM_sf"/>
</dbReference>
<dbReference type="Pfam" id="PF02932">
    <property type="entry name" value="Neur_chan_memb"/>
    <property type="match status" value="1"/>
</dbReference>
<keyword evidence="9 11" id="KW-0472">Membrane</keyword>
<keyword evidence="5 11" id="KW-0812">Transmembrane</keyword>
<dbReference type="InterPro" id="IPR006028">
    <property type="entry name" value="GABAA/Glycine_rcpt"/>
</dbReference>
<dbReference type="GO" id="GO:0004888">
    <property type="term" value="F:transmembrane signaling receptor activity"/>
    <property type="evidence" value="ECO:0007669"/>
    <property type="project" value="InterPro"/>
</dbReference>
<dbReference type="SUPFAM" id="SSF63712">
    <property type="entry name" value="Nicotinic receptor ligand binding domain-like"/>
    <property type="match status" value="1"/>
</dbReference>
<dbReference type="GO" id="GO:1902476">
    <property type="term" value="P:chloride transmembrane transport"/>
    <property type="evidence" value="ECO:0000318"/>
    <property type="project" value="GO_Central"/>
</dbReference>
<dbReference type="FunFam" id="2.70.170.10:FF:000039">
    <property type="entry name" value="Ligand-Gated ion Channel"/>
    <property type="match status" value="1"/>
</dbReference>
<evidence type="ECO:0000256" key="1">
    <source>
        <dbReference type="ARBA" id="ARBA00004141"/>
    </source>
</evidence>
<dbReference type="InterPro" id="IPR006029">
    <property type="entry name" value="Neurotrans-gated_channel_TM"/>
</dbReference>
<dbReference type="Pfam" id="PF02931">
    <property type="entry name" value="Neur_chan_LBD"/>
    <property type="match status" value="1"/>
</dbReference>
<feature type="transmembrane region" description="Helical" evidence="11">
    <location>
        <begin position="303"/>
        <end position="324"/>
    </location>
</feature>
<dbReference type="PRINTS" id="PR00253">
    <property type="entry name" value="GABAARECEPTR"/>
</dbReference>
<evidence type="ECO:0000256" key="11">
    <source>
        <dbReference type="RuleBase" id="RU000687"/>
    </source>
</evidence>
<feature type="signal peptide" evidence="11">
    <location>
        <begin position="1"/>
        <end position="18"/>
    </location>
</feature>
<evidence type="ECO:0000256" key="8">
    <source>
        <dbReference type="ARBA" id="ARBA00023065"/>
    </source>
</evidence>
<dbReference type="OrthoDB" id="442503at2759"/>